<dbReference type="NCBIfam" id="TIGR02215">
    <property type="entry name" value="phage_chp_gp8"/>
    <property type="match status" value="1"/>
</dbReference>
<proteinExistence type="predicted"/>
<dbReference type="Proteomes" id="UP000649829">
    <property type="component" value="Unassembled WGS sequence"/>
</dbReference>
<organism evidence="1 2">
    <name type="scientific">Pseudooceanicola nanhaiensis</name>
    <dbReference type="NCBI Taxonomy" id="375761"/>
    <lineage>
        <taxon>Bacteria</taxon>
        <taxon>Pseudomonadati</taxon>
        <taxon>Pseudomonadota</taxon>
        <taxon>Alphaproteobacteria</taxon>
        <taxon>Rhodobacterales</taxon>
        <taxon>Paracoccaceae</taxon>
        <taxon>Pseudooceanicola</taxon>
    </lineage>
</organism>
<name>A0A917WAS4_9RHOB</name>
<accession>A0A917WAS4</accession>
<evidence type="ECO:0008006" key="3">
    <source>
        <dbReference type="Google" id="ProtNLM"/>
    </source>
</evidence>
<evidence type="ECO:0000313" key="2">
    <source>
        <dbReference type="Proteomes" id="UP000649829"/>
    </source>
</evidence>
<evidence type="ECO:0000313" key="1">
    <source>
        <dbReference type="EMBL" id="GGL85218.1"/>
    </source>
</evidence>
<reference evidence="1" key="1">
    <citation type="journal article" date="2014" name="Int. J. Syst. Evol. Microbiol.">
        <title>Complete genome sequence of Corynebacterium casei LMG S-19264T (=DSM 44701T), isolated from a smear-ripened cheese.</title>
        <authorList>
            <consortium name="US DOE Joint Genome Institute (JGI-PGF)"/>
            <person name="Walter F."/>
            <person name="Albersmeier A."/>
            <person name="Kalinowski J."/>
            <person name="Ruckert C."/>
        </authorList>
    </citation>
    <scope>NUCLEOTIDE SEQUENCE</scope>
    <source>
        <strain evidence="1">CGMCC 1.6293</strain>
    </source>
</reference>
<dbReference type="RefSeq" id="WP_028285342.1">
    <property type="nucleotide sequence ID" value="NZ_BMLF01000001.1"/>
</dbReference>
<dbReference type="AlphaFoldDB" id="A0A917WAS4"/>
<comment type="caution">
    <text evidence="1">The sequence shown here is derived from an EMBL/GenBank/DDBJ whole genome shotgun (WGS) entry which is preliminary data.</text>
</comment>
<dbReference type="EMBL" id="BMLF01000001">
    <property type="protein sequence ID" value="GGL85218.1"/>
    <property type="molecule type" value="Genomic_DNA"/>
</dbReference>
<dbReference type="InterPro" id="IPR011738">
    <property type="entry name" value="Phage_CHP"/>
</dbReference>
<reference evidence="1" key="2">
    <citation type="submission" date="2020-09" db="EMBL/GenBank/DDBJ databases">
        <authorList>
            <person name="Sun Q."/>
            <person name="Zhou Y."/>
        </authorList>
    </citation>
    <scope>NUCLEOTIDE SEQUENCE</scope>
    <source>
        <strain evidence="1">CGMCC 1.6293</strain>
    </source>
</reference>
<dbReference type="Gene3D" id="1.10.3230.30">
    <property type="entry name" value="Phage gp6-like head-tail connector protein"/>
    <property type="match status" value="1"/>
</dbReference>
<gene>
    <name evidence="1" type="ORF">GCM10011534_03890</name>
</gene>
<dbReference type="InterPro" id="IPR006450">
    <property type="entry name" value="Phage_HK97_gp6-like"/>
</dbReference>
<dbReference type="NCBIfam" id="TIGR01560">
    <property type="entry name" value="put_DNA_pack"/>
    <property type="match status" value="1"/>
</dbReference>
<protein>
    <recommendedName>
        <fullName evidence="3">Phage gp6-like head-tail connector protein</fullName>
    </recommendedName>
</protein>
<dbReference type="CDD" id="cd08054">
    <property type="entry name" value="gp6"/>
    <property type="match status" value="1"/>
</dbReference>
<keyword evidence="2" id="KW-1185">Reference proteome</keyword>
<sequence>MLKEDTDIPLASLPVEAFKSHLRLGTGFASDVVQDEVLESFLRAAMAAVEARTGKALIARDFTWRIVGWRRGDVQVLPLGPVSAVSAVRRVYGDGSEAVVEAGLYRLVQDLHVPRIESAGAMLPTIPTGGAVEIAFTAGFGAWDAVPADLRQAVMLLAAHYYEFRGETGLGEGCMPFGVSSLLARYRNLRLGMGQ</sequence>